<organism evidence="2">
    <name type="scientific">Drosophila melanogaster</name>
    <name type="common">Fruit fly</name>
    <dbReference type="NCBI Taxonomy" id="7227"/>
    <lineage>
        <taxon>Eukaryota</taxon>
        <taxon>Metazoa</taxon>
        <taxon>Ecdysozoa</taxon>
        <taxon>Arthropoda</taxon>
        <taxon>Hexapoda</taxon>
        <taxon>Insecta</taxon>
        <taxon>Pterygota</taxon>
        <taxon>Neoptera</taxon>
        <taxon>Endopterygota</taxon>
        <taxon>Diptera</taxon>
        <taxon>Brachycera</taxon>
        <taxon>Muscomorpha</taxon>
        <taxon>Ephydroidea</taxon>
        <taxon>Drosophilidae</taxon>
        <taxon>Drosophila</taxon>
        <taxon>Sophophora</taxon>
    </lineage>
</organism>
<gene>
    <name evidence="2" type="ORF">HDC08876</name>
</gene>
<evidence type="ECO:0000313" key="2">
    <source>
        <dbReference type="EMBL" id="DAA02828.1"/>
    </source>
</evidence>
<proteinExistence type="predicted"/>
<reference evidence="2" key="1">
    <citation type="journal article" date="2003" name="Genome Biol.">
        <title>An integrated gene annotation and transcriptional profiling approach towards the full gene content of the Drosophila genome.</title>
        <authorList>
            <person name="Hild M."/>
            <person name="Beckmann B."/>
            <person name="Haas S.A."/>
            <person name="Koch B."/>
            <person name="Solovyev V."/>
            <person name="Busold C."/>
            <person name="Fellenberg K."/>
            <person name="Boutros M."/>
            <person name="Vingron M."/>
            <person name="Sauer F."/>
            <person name="Hoheisel J.D."/>
            <person name="Paro R."/>
        </authorList>
    </citation>
    <scope>NUCLEOTIDE SEQUENCE</scope>
</reference>
<dbReference type="AlphaFoldDB" id="Q6ILN3"/>
<name>Q6ILN3_DROME</name>
<evidence type="ECO:0000256" key="1">
    <source>
        <dbReference type="SAM" id="MobiDB-lite"/>
    </source>
</evidence>
<sequence length="64" mass="7051">MGQSENHLHVSSAAACILGQPGEDEQKSSIWQGSWKRNHKPTPKHVNNTAPLERRKGKAHALIS</sequence>
<dbReference type="EMBL" id="BK001983">
    <property type="protein sequence ID" value="DAA02828.1"/>
    <property type="molecule type" value="Genomic_DNA"/>
</dbReference>
<accession>Q6ILN3</accession>
<protein>
    <submittedName>
        <fullName evidence="2">HDC08876</fullName>
    </submittedName>
</protein>
<feature type="region of interest" description="Disordered" evidence="1">
    <location>
        <begin position="19"/>
        <end position="64"/>
    </location>
</feature>
<feature type="compositionally biased region" description="Basic residues" evidence="1">
    <location>
        <begin position="55"/>
        <end position="64"/>
    </location>
</feature>